<dbReference type="Proteomes" id="UP000007844">
    <property type="component" value="Chromosome"/>
</dbReference>
<feature type="compositionally biased region" description="Basic and acidic residues" evidence="1">
    <location>
        <begin position="66"/>
        <end position="75"/>
    </location>
</feature>
<sequence length="122" mass="13798">MERLSILQRNSPSAPERAVIVEEWAVTFAHVPDVDFAAAARRARLKTPFFPAEHDIGRELRLMRDERRARARQDSQHSGQALPMGRPSPEYLDKVRRNVAAIMARVRANMAEQPKAARSAKA</sequence>
<protein>
    <submittedName>
        <fullName evidence="2">Uncharacterized protein</fullName>
    </submittedName>
</protein>
<evidence type="ECO:0000256" key="1">
    <source>
        <dbReference type="SAM" id="MobiDB-lite"/>
    </source>
</evidence>
<dbReference type="KEGG" id="daf:Desaf_3578"/>
<name>F3YY82_DESAF</name>
<accession>F3YY82</accession>
<feature type="region of interest" description="Disordered" evidence="1">
    <location>
        <begin position="66"/>
        <end position="90"/>
    </location>
</feature>
<gene>
    <name evidence="2" type="ORF">Desaf_3578</name>
</gene>
<organism evidence="2 3">
    <name type="scientific">Desulfocurvibacter africanus subsp. africanus str. Walvis Bay</name>
    <dbReference type="NCBI Taxonomy" id="690850"/>
    <lineage>
        <taxon>Bacteria</taxon>
        <taxon>Pseudomonadati</taxon>
        <taxon>Thermodesulfobacteriota</taxon>
        <taxon>Desulfovibrionia</taxon>
        <taxon>Desulfovibrionales</taxon>
        <taxon>Desulfovibrionaceae</taxon>
        <taxon>Desulfocurvibacter</taxon>
    </lineage>
</organism>
<reference evidence="2 3" key="1">
    <citation type="journal article" date="2011" name="J. Bacteriol.">
        <title>Genome sequence of the mercury-methylating and pleomorphic Desulfovibrio africanus Strain Walvis Bay.</title>
        <authorList>
            <person name="Brown S.D."/>
            <person name="Wall J.D."/>
            <person name="Kucken A.M."/>
            <person name="Gilmour C.C."/>
            <person name="Podar M."/>
            <person name="Brandt C.C."/>
            <person name="Teshima H."/>
            <person name="Detter J.C."/>
            <person name="Han C.S."/>
            <person name="Land M.L."/>
            <person name="Lucas S."/>
            <person name="Han J."/>
            <person name="Pennacchio L."/>
            <person name="Nolan M."/>
            <person name="Pitluck S."/>
            <person name="Woyke T."/>
            <person name="Goodwin L."/>
            <person name="Palumbo A.V."/>
            <person name="Elias D.A."/>
        </authorList>
    </citation>
    <scope>NUCLEOTIDE SEQUENCE [LARGE SCALE GENOMIC DNA]</scope>
    <source>
        <strain evidence="2 3">Walvis Bay</strain>
    </source>
</reference>
<dbReference type="AlphaFoldDB" id="F3YY82"/>
<evidence type="ECO:0000313" key="2">
    <source>
        <dbReference type="EMBL" id="EGJ51858.1"/>
    </source>
</evidence>
<dbReference type="HOGENOM" id="CLU_2022968_0_0_7"/>
<dbReference type="STRING" id="690850.Desaf_3578"/>
<dbReference type="EMBL" id="CP003221">
    <property type="protein sequence ID" value="EGJ51858.1"/>
    <property type="molecule type" value="Genomic_DNA"/>
</dbReference>
<keyword evidence="3" id="KW-1185">Reference proteome</keyword>
<evidence type="ECO:0000313" key="3">
    <source>
        <dbReference type="Proteomes" id="UP000007844"/>
    </source>
</evidence>
<proteinExistence type="predicted"/>